<evidence type="ECO:0000313" key="2">
    <source>
        <dbReference type="Proteomes" id="UP001141259"/>
    </source>
</evidence>
<dbReference type="Proteomes" id="UP001141259">
    <property type="component" value="Unassembled WGS sequence"/>
</dbReference>
<evidence type="ECO:0000313" key="1">
    <source>
        <dbReference type="EMBL" id="MCS7481485.1"/>
    </source>
</evidence>
<proteinExistence type="predicted"/>
<protein>
    <submittedName>
        <fullName evidence="1">Uncharacterized protein</fullName>
    </submittedName>
</protein>
<reference evidence="1" key="1">
    <citation type="submission" date="2022-08" db="EMBL/GenBank/DDBJ databases">
        <authorList>
            <person name="Tistechok S."/>
            <person name="Samborskyy M."/>
            <person name="Roman I."/>
        </authorList>
    </citation>
    <scope>NUCLEOTIDE SEQUENCE</scope>
    <source>
        <strain evidence="1">DSM 103496</strain>
    </source>
</reference>
<dbReference type="EMBL" id="JANYMP010000018">
    <property type="protein sequence ID" value="MCS7481485.1"/>
    <property type="molecule type" value="Genomic_DNA"/>
</dbReference>
<comment type="caution">
    <text evidence="1">The sequence shown here is derived from an EMBL/GenBank/DDBJ whole genome shotgun (WGS) entry which is preliminary data.</text>
</comment>
<dbReference type="Gene3D" id="3.40.50.450">
    <property type="match status" value="1"/>
</dbReference>
<accession>A0A9X3AJD7</accession>
<sequence>MRVGITGHTNLVPECVDAVHKAIREILVEETAGRSSLIGVTCLAPGADQLFARVVLELGGKVEVVLPAMDYRAKLKPERVAAYDELIAKADIVSVLPFMLSGRQAYVAANERMLASVELLVAVWDGQPAGGKGGTGDVVEHARASGVPVVVVWPGTARRA</sequence>
<organism evidence="1 2">
    <name type="scientific">Umezawaea endophytica</name>
    <dbReference type="NCBI Taxonomy" id="1654476"/>
    <lineage>
        <taxon>Bacteria</taxon>
        <taxon>Bacillati</taxon>
        <taxon>Actinomycetota</taxon>
        <taxon>Actinomycetes</taxon>
        <taxon>Pseudonocardiales</taxon>
        <taxon>Pseudonocardiaceae</taxon>
        <taxon>Umezawaea</taxon>
    </lineage>
</organism>
<keyword evidence="2" id="KW-1185">Reference proteome</keyword>
<dbReference type="PANTHER" id="PTHR38440:SF1">
    <property type="entry name" value="UPF0398 PROTEIN SPR0331"/>
    <property type="match status" value="1"/>
</dbReference>
<dbReference type="SUPFAM" id="SSF102405">
    <property type="entry name" value="MCP/YpsA-like"/>
    <property type="match status" value="1"/>
</dbReference>
<dbReference type="PANTHER" id="PTHR38440">
    <property type="entry name" value="UPF0398 PROTEIN YPSA"/>
    <property type="match status" value="1"/>
</dbReference>
<dbReference type="AlphaFoldDB" id="A0A9X3AJD7"/>
<dbReference type="InterPro" id="IPR010697">
    <property type="entry name" value="YspA"/>
</dbReference>
<gene>
    <name evidence="1" type="ORF">NZH93_31910</name>
</gene>
<name>A0A9X3AJD7_9PSEU</name>
<dbReference type="RefSeq" id="WP_259626973.1">
    <property type="nucleotide sequence ID" value="NZ_JANYMP010000018.1"/>
</dbReference>